<evidence type="ECO:0000256" key="1">
    <source>
        <dbReference type="SAM" id="MobiDB-lite"/>
    </source>
</evidence>
<evidence type="ECO:0000256" key="2">
    <source>
        <dbReference type="SAM" id="Phobius"/>
    </source>
</evidence>
<sequence length="136" mass="14678">FSSNQIVAAALGSCAAVVLLSGLVLVTVWYRRRKRNTKKSSHTPSDVPNIEMANLGKTRRGDLNKTDQDDDASSDASGSEAVAKPRDLLWREGVAQPAAGQNWRSLLISRLQVQDSSGDSNAPPRNATVDYGFYSS</sequence>
<feature type="non-terminal residue" evidence="3">
    <location>
        <position position="1"/>
    </location>
</feature>
<dbReference type="EMBL" id="RQTK01000560">
    <property type="protein sequence ID" value="RUS77693.1"/>
    <property type="molecule type" value="Genomic_DNA"/>
</dbReference>
<evidence type="ECO:0000313" key="3">
    <source>
        <dbReference type="EMBL" id="RUS77693.1"/>
    </source>
</evidence>
<evidence type="ECO:0000313" key="4">
    <source>
        <dbReference type="Proteomes" id="UP000271974"/>
    </source>
</evidence>
<keyword evidence="4" id="KW-1185">Reference proteome</keyword>
<feature type="region of interest" description="Disordered" evidence="1">
    <location>
        <begin position="35"/>
        <end position="84"/>
    </location>
</feature>
<feature type="non-terminal residue" evidence="3">
    <location>
        <position position="136"/>
    </location>
</feature>
<dbReference type="AlphaFoldDB" id="A0A3S1B1N3"/>
<feature type="transmembrane region" description="Helical" evidence="2">
    <location>
        <begin position="6"/>
        <end position="30"/>
    </location>
</feature>
<comment type="caution">
    <text evidence="3">The sequence shown here is derived from an EMBL/GenBank/DDBJ whole genome shotgun (WGS) entry which is preliminary data.</text>
</comment>
<name>A0A3S1B1N3_ELYCH</name>
<proteinExistence type="predicted"/>
<organism evidence="3 4">
    <name type="scientific">Elysia chlorotica</name>
    <name type="common">Eastern emerald elysia</name>
    <name type="synonym">Sea slug</name>
    <dbReference type="NCBI Taxonomy" id="188477"/>
    <lineage>
        <taxon>Eukaryota</taxon>
        <taxon>Metazoa</taxon>
        <taxon>Spiralia</taxon>
        <taxon>Lophotrochozoa</taxon>
        <taxon>Mollusca</taxon>
        <taxon>Gastropoda</taxon>
        <taxon>Heterobranchia</taxon>
        <taxon>Euthyneura</taxon>
        <taxon>Panpulmonata</taxon>
        <taxon>Sacoglossa</taxon>
        <taxon>Placobranchoidea</taxon>
        <taxon>Plakobranchidae</taxon>
        <taxon>Elysia</taxon>
    </lineage>
</organism>
<dbReference type="Proteomes" id="UP000271974">
    <property type="component" value="Unassembled WGS sequence"/>
</dbReference>
<keyword evidence="2" id="KW-0812">Transmembrane</keyword>
<reference evidence="3 4" key="1">
    <citation type="submission" date="2019-01" db="EMBL/GenBank/DDBJ databases">
        <title>A draft genome assembly of the solar-powered sea slug Elysia chlorotica.</title>
        <authorList>
            <person name="Cai H."/>
            <person name="Li Q."/>
            <person name="Fang X."/>
            <person name="Li J."/>
            <person name="Curtis N.E."/>
            <person name="Altenburger A."/>
            <person name="Shibata T."/>
            <person name="Feng M."/>
            <person name="Maeda T."/>
            <person name="Schwartz J.A."/>
            <person name="Shigenobu S."/>
            <person name="Lundholm N."/>
            <person name="Nishiyama T."/>
            <person name="Yang H."/>
            <person name="Hasebe M."/>
            <person name="Li S."/>
            <person name="Pierce S.K."/>
            <person name="Wang J."/>
        </authorList>
    </citation>
    <scope>NUCLEOTIDE SEQUENCE [LARGE SCALE GENOMIC DNA]</scope>
    <source>
        <strain evidence="3">EC2010</strain>
        <tissue evidence="3">Whole organism of an adult</tissue>
    </source>
</reference>
<keyword evidence="2" id="KW-1133">Transmembrane helix</keyword>
<protein>
    <submittedName>
        <fullName evidence="3">Uncharacterized protein</fullName>
    </submittedName>
</protein>
<feature type="region of interest" description="Disordered" evidence="1">
    <location>
        <begin position="113"/>
        <end position="136"/>
    </location>
</feature>
<gene>
    <name evidence="3" type="ORF">EGW08_014558</name>
</gene>
<keyword evidence="2" id="KW-0472">Membrane</keyword>
<accession>A0A3S1B1N3</accession>